<dbReference type="AlphaFoldDB" id="A0A1G9M4B0"/>
<evidence type="ECO:0000259" key="2">
    <source>
        <dbReference type="Pfam" id="PF00561"/>
    </source>
</evidence>
<dbReference type="STRING" id="144026.SAMN04488568_101319"/>
<feature type="domain" description="AB hydrolase-1" evidence="2">
    <location>
        <begin position="62"/>
        <end position="304"/>
    </location>
</feature>
<evidence type="ECO:0000256" key="1">
    <source>
        <dbReference type="SAM" id="Phobius"/>
    </source>
</evidence>
<dbReference type="GO" id="GO:0016020">
    <property type="term" value="C:membrane"/>
    <property type="evidence" value="ECO:0007669"/>
    <property type="project" value="TreeGrafter"/>
</dbReference>
<dbReference type="Proteomes" id="UP000199759">
    <property type="component" value="Unassembled WGS sequence"/>
</dbReference>
<keyword evidence="4" id="KW-1185">Reference proteome</keyword>
<keyword evidence="1" id="KW-1133">Transmembrane helix</keyword>
<dbReference type="PANTHER" id="PTHR43798">
    <property type="entry name" value="MONOACYLGLYCEROL LIPASE"/>
    <property type="match status" value="1"/>
</dbReference>
<name>A0A1G9M4B0_9PROT</name>
<evidence type="ECO:0000313" key="3">
    <source>
        <dbReference type="EMBL" id="SDL68994.1"/>
    </source>
</evidence>
<dbReference type="InterPro" id="IPR029058">
    <property type="entry name" value="AB_hydrolase_fold"/>
</dbReference>
<dbReference type="InterPro" id="IPR000639">
    <property type="entry name" value="Epox_hydrolase-like"/>
</dbReference>
<dbReference type="Pfam" id="PF00561">
    <property type="entry name" value="Abhydrolase_1"/>
    <property type="match status" value="1"/>
</dbReference>
<dbReference type="EMBL" id="FNHG01000001">
    <property type="protein sequence ID" value="SDL68994.1"/>
    <property type="molecule type" value="Genomic_DNA"/>
</dbReference>
<dbReference type="SUPFAM" id="SSF53474">
    <property type="entry name" value="alpha/beta-Hydrolases"/>
    <property type="match status" value="1"/>
</dbReference>
<evidence type="ECO:0000313" key="4">
    <source>
        <dbReference type="Proteomes" id="UP000199759"/>
    </source>
</evidence>
<dbReference type="OrthoDB" id="9815441at2"/>
<reference evidence="3 4" key="1">
    <citation type="submission" date="2016-10" db="EMBL/GenBank/DDBJ databases">
        <authorList>
            <person name="de Groot N.N."/>
        </authorList>
    </citation>
    <scope>NUCLEOTIDE SEQUENCE [LARGE SCALE GENOMIC DNA]</scope>
    <source>
        <strain evidence="3 4">DSM 16077</strain>
    </source>
</reference>
<protein>
    <submittedName>
        <fullName evidence="3">Pimeloyl-ACP methyl ester carboxylesterase</fullName>
    </submittedName>
</protein>
<keyword evidence="1" id="KW-0812">Transmembrane</keyword>
<gene>
    <name evidence="3" type="ORF">SAMN04488568_101319</name>
</gene>
<dbReference type="PRINTS" id="PR00412">
    <property type="entry name" value="EPOXHYDRLASE"/>
</dbReference>
<organism evidence="3 4">
    <name type="scientific">Maricaulis salignorans</name>
    <dbReference type="NCBI Taxonomy" id="144026"/>
    <lineage>
        <taxon>Bacteria</taxon>
        <taxon>Pseudomonadati</taxon>
        <taxon>Pseudomonadota</taxon>
        <taxon>Alphaproteobacteria</taxon>
        <taxon>Maricaulales</taxon>
        <taxon>Maricaulaceae</taxon>
        <taxon>Maricaulis</taxon>
    </lineage>
</organism>
<accession>A0A1G9M4B0</accession>
<proteinExistence type="predicted"/>
<dbReference type="InterPro" id="IPR050266">
    <property type="entry name" value="AB_hydrolase_sf"/>
</dbReference>
<dbReference type="InterPro" id="IPR000073">
    <property type="entry name" value="AB_hydrolase_1"/>
</dbReference>
<feature type="transmembrane region" description="Helical" evidence="1">
    <location>
        <begin position="6"/>
        <end position="26"/>
    </location>
</feature>
<dbReference type="PRINTS" id="PR00111">
    <property type="entry name" value="ABHYDROLASE"/>
</dbReference>
<dbReference type="GO" id="GO:0003824">
    <property type="term" value="F:catalytic activity"/>
    <property type="evidence" value="ECO:0007669"/>
    <property type="project" value="InterPro"/>
</dbReference>
<sequence>MTSVLVTVLGGLVLISLAILAGLSIWSRMIARRVEAAIPPAGEIATVTGGKIHFLDQGEGRPIVMIHGLAGHLQNFTHSTTDALKGDFRVIALDRPGSGYSARDSDEQARIPEQARMIAEFLAAKGIEKPLIVGHSLGGAVALTLALNHPDSISGIALIAPLAKLPEEGAKAFNALKIASPLMRRLIGETLAVPMSIRTGDATLRLVFGPNEAPADFRLRGGGLLGLRPRAFVTASTDYAAVGLDMPALTARFSEIKMPAGVIYGDSDRILDANANLDALRASIPQLDEEVLPGIGHMVQINRPAETEAFIRRMAAKSFS</sequence>
<dbReference type="Gene3D" id="3.40.50.1820">
    <property type="entry name" value="alpha/beta hydrolase"/>
    <property type="match status" value="1"/>
</dbReference>
<keyword evidence="1" id="KW-0472">Membrane</keyword>
<dbReference type="PANTHER" id="PTHR43798:SF33">
    <property type="entry name" value="HYDROLASE, PUTATIVE (AFU_ORTHOLOGUE AFUA_2G14860)-RELATED"/>
    <property type="match status" value="1"/>
</dbReference>
<dbReference type="RefSeq" id="WP_091765725.1">
    <property type="nucleotide sequence ID" value="NZ_FNHG01000001.1"/>
</dbReference>